<dbReference type="InterPro" id="IPR019088">
    <property type="entry name" value="CHP02186-rel_TM"/>
</dbReference>
<comment type="caution">
    <text evidence="3">The sequence shown here is derived from an EMBL/GenBank/DDBJ whole genome shotgun (WGS) entry which is preliminary data.</text>
</comment>
<dbReference type="Pfam" id="PF09608">
    <property type="entry name" value="Alph_Pro_TM"/>
    <property type="match status" value="1"/>
</dbReference>
<keyword evidence="4" id="KW-1185">Reference proteome</keyword>
<accession>A0A2C6Y2L2</accession>
<dbReference type="EMBL" id="PDNU01000015">
    <property type="protein sequence ID" value="PHK95032.1"/>
    <property type="molecule type" value="Genomic_DNA"/>
</dbReference>
<protein>
    <recommendedName>
        <fullName evidence="5">TIGR02186 family protein</fullName>
    </recommendedName>
</protein>
<proteinExistence type="predicted"/>
<dbReference type="RefSeq" id="WP_099095365.1">
    <property type="nucleotide sequence ID" value="NZ_PDNU01000015.1"/>
</dbReference>
<name>A0A2C6Y2L2_9PROT</name>
<evidence type="ECO:0008006" key="5">
    <source>
        <dbReference type="Google" id="ProtNLM"/>
    </source>
</evidence>
<sequence length="303" mass="32095">MSPWRPAWPRPAPLLFLGALLFALPGPLPAWPAMAQAPVAPPPAPSAAPSAAPPRRPPAVAQLLPPPPPAPPGQPAAARPPLVAELSQAQVAITTGFSGTEVLVFGATERLLGAGGDEVLVIAQGPAQPMVVRRKIRVLGLWLNGASARFWRVPGYYFLTGTRPLAEMLSREERATKRIGLGALPLEAAGNQSQEFREALLELKQDAGLWHEEGTMHIAGARLFRASLPLPATVPTGDYLVQVLLVRDGRVVARQELSFRVGRAGTAARIADVAKVQPVVYGLLCILLAALAGWLGSVLFRRG</sequence>
<evidence type="ECO:0000313" key="4">
    <source>
        <dbReference type="Proteomes" id="UP000223527"/>
    </source>
</evidence>
<evidence type="ECO:0000256" key="1">
    <source>
        <dbReference type="SAM" id="MobiDB-lite"/>
    </source>
</evidence>
<feature type="region of interest" description="Disordered" evidence="1">
    <location>
        <begin position="38"/>
        <end position="80"/>
    </location>
</feature>
<feature type="transmembrane region" description="Helical" evidence="2">
    <location>
        <begin position="279"/>
        <end position="300"/>
    </location>
</feature>
<keyword evidence="2" id="KW-0812">Transmembrane</keyword>
<organism evidence="3 4">
    <name type="scientific">Teichococcus rhizosphaerae</name>
    <dbReference type="NCBI Taxonomy" id="1335062"/>
    <lineage>
        <taxon>Bacteria</taxon>
        <taxon>Pseudomonadati</taxon>
        <taxon>Pseudomonadota</taxon>
        <taxon>Alphaproteobacteria</taxon>
        <taxon>Acetobacterales</taxon>
        <taxon>Roseomonadaceae</taxon>
        <taxon>Roseomonas</taxon>
    </lineage>
</organism>
<evidence type="ECO:0000256" key="2">
    <source>
        <dbReference type="SAM" id="Phobius"/>
    </source>
</evidence>
<evidence type="ECO:0000313" key="3">
    <source>
        <dbReference type="EMBL" id="PHK95032.1"/>
    </source>
</evidence>
<dbReference type="AlphaFoldDB" id="A0A2C6Y2L2"/>
<reference evidence="3 4" key="1">
    <citation type="submission" date="2017-10" db="EMBL/GenBank/DDBJ databases">
        <authorList>
            <person name="Banno H."/>
            <person name="Chua N.-H."/>
        </authorList>
    </citation>
    <scope>NUCLEOTIDE SEQUENCE [LARGE SCALE GENOMIC DNA]</scope>
    <source>
        <strain evidence="3 4">YW11</strain>
    </source>
</reference>
<gene>
    <name evidence="3" type="ORF">CR162_09785</name>
</gene>
<keyword evidence="2" id="KW-1133">Transmembrane helix</keyword>
<dbReference type="OrthoDB" id="9815212at2"/>
<feature type="compositionally biased region" description="Pro residues" evidence="1">
    <location>
        <begin position="39"/>
        <end position="57"/>
    </location>
</feature>
<keyword evidence="2" id="KW-0472">Membrane</keyword>
<feature type="compositionally biased region" description="Pro residues" evidence="1">
    <location>
        <begin position="64"/>
        <end position="74"/>
    </location>
</feature>
<dbReference type="Proteomes" id="UP000223527">
    <property type="component" value="Unassembled WGS sequence"/>
</dbReference>